<dbReference type="EMBL" id="VCQU01000007">
    <property type="protein sequence ID" value="NMN97435.1"/>
    <property type="molecule type" value="Genomic_DNA"/>
</dbReference>
<proteinExistence type="predicted"/>
<evidence type="ECO:0000256" key="3">
    <source>
        <dbReference type="SAM" id="Phobius"/>
    </source>
</evidence>
<dbReference type="RefSeq" id="WP_169590298.1">
    <property type="nucleotide sequence ID" value="NZ_VCQU01000007.1"/>
</dbReference>
<feature type="transmembrane region" description="Helical" evidence="3">
    <location>
        <begin position="17"/>
        <end position="38"/>
    </location>
</feature>
<evidence type="ECO:0008006" key="6">
    <source>
        <dbReference type="Google" id="ProtNLM"/>
    </source>
</evidence>
<organism evidence="4 5">
    <name type="scientific">Antrihabitans stalactiti</name>
    <dbReference type="NCBI Taxonomy" id="2584121"/>
    <lineage>
        <taxon>Bacteria</taxon>
        <taxon>Bacillati</taxon>
        <taxon>Actinomycetota</taxon>
        <taxon>Actinomycetes</taxon>
        <taxon>Mycobacteriales</taxon>
        <taxon>Nocardiaceae</taxon>
        <taxon>Antrihabitans</taxon>
    </lineage>
</organism>
<keyword evidence="5" id="KW-1185">Reference proteome</keyword>
<sequence>MTTDDDPEVTTARWRRFVVPGLAAVAIGGAAATCVLGVKLSAASDKADQLAVLQADAADKSKAIEVARGYVTRSLTYNYNNVDPFLAAVQEGAADQLATKWKSVSDVVRQVIIQAQVVSSGESVREAVENGDDGSFKVTVFATQKVQNIQQPEPATMPILLNVSVIKKDGTFLVSDFGPQDGGNALIGTPAPK</sequence>
<reference evidence="4 5" key="2">
    <citation type="submission" date="2020-06" db="EMBL/GenBank/DDBJ databases">
        <title>Antribacter stalactiti gen. nov., sp. nov., a new member of the family Nacardiaceae isolated from a cave.</title>
        <authorList>
            <person name="Kim I.S."/>
        </authorList>
    </citation>
    <scope>NUCLEOTIDE SEQUENCE [LARGE SCALE GENOMIC DNA]</scope>
    <source>
        <strain evidence="4 5">YC2-7</strain>
    </source>
</reference>
<dbReference type="PANTHER" id="PTHR37042">
    <property type="entry name" value="OUTER MEMBRANE PROTEIN RV1973"/>
    <property type="match status" value="1"/>
</dbReference>
<dbReference type="Proteomes" id="UP000535543">
    <property type="component" value="Unassembled WGS sequence"/>
</dbReference>
<keyword evidence="3" id="KW-0812">Transmembrane</keyword>
<dbReference type="GO" id="GO:0016020">
    <property type="term" value="C:membrane"/>
    <property type="evidence" value="ECO:0007669"/>
    <property type="project" value="UniProtKB-SubCell"/>
</dbReference>
<accession>A0A848KF54</accession>
<gene>
    <name evidence="4" type="ORF">FGL95_20570</name>
</gene>
<name>A0A848KF54_9NOCA</name>
<keyword evidence="3" id="KW-1133">Transmembrane helix</keyword>
<evidence type="ECO:0000256" key="1">
    <source>
        <dbReference type="ARBA" id="ARBA00004370"/>
    </source>
</evidence>
<protein>
    <recommendedName>
        <fullName evidence="6">Mce-associated membrane protein</fullName>
    </recommendedName>
</protein>
<evidence type="ECO:0000256" key="2">
    <source>
        <dbReference type="ARBA" id="ARBA00023136"/>
    </source>
</evidence>
<keyword evidence="2 3" id="KW-0472">Membrane</keyword>
<dbReference type="AlphaFoldDB" id="A0A848KF54"/>
<reference evidence="4 5" key="1">
    <citation type="submission" date="2019-05" db="EMBL/GenBank/DDBJ databases">
        <authorList>
            <person name="Lee S.D."/>
        </authorList>
    </citation>
    <scope>NUCLEOTIDE SEQUENCE [LARGE SCALE GENOMIC DNA]</scope>
    <source>
        <strain evidence="4 5">YC2-7</strain>
    </source>
</reference>
<comment type="caution">
    <text evidence="4">The sequence shown here is derived from an EMBL/GenBank/DDBJ whole genome shotgun (WGS) entry which is preliminary data.</text>
</comment>
<dbReference type="PANTHER" id="PTHR37042:SF4">
    <property type="entry name" value="OUTER MEMBRANE PROTEIN RV1973"/>
    <property type="match status" value="1"/>
</dbReference>
<evidence type="ECO:0000313" key="4">
    <source>
        <dbReference type="EMBL" id="NMN97435.1"/>
    </source>
</evidence>
<evidence type="ECO:0000313" key="5">
    <source>
        <dbReference type="Proteomes" id="UP000535543"/>
    </source>
</evidence>
<comment type="subcellular location">
    <subcellularLocation>
        <location evidence="1">Membrane</location>
    </subcellularLocation>
</comment>